<dbReference type="InterPro" id="IPR010914">
    <property type="entry name" value="RsgA_GTPase_dom"/>
</dbReference>
<comment type="similarity">
    <text evidence="10">Belongs to the TRAFAC class YlqF/YawG GTPase family. RsgA subfamily.</text>
</comment>
<sequence>MTGTVIRSTGSWYVVRMEDGTTIDCRIKGKFRIQGIRSTNPVAVGDVVDFDPEEERGVITKIHDRKNYIVRKSVNLSKKTHILAANLDQAILVTTVAQPKTLYGFIDRFLATCEAYDVPAIMVFNKMDIYGEEELAELEYMKAAYGRAGYQYIETSATEGVNLDAFHDLIKGKTSLVAGHSGVGKSTLINAVEPDLDLRTQRISDAHGQGQHTTTFAEMFQLSEGGAIIDTPGIRGFGLIDMEREEIGDYFPEIFELKSDCKFHNCLHLEEPGCAVKAALDDNKLAPTRYQSYFWMVTGNEDDNPYRQDNYA</sequence>
<dbReference type="Gene3D" id="2.40.50.140">
    <property type="entry name" value="Nucleic acid-binding proteins"/>
    <property type="match status" value="1"/>
</dbReference>
<dbReference type="PANTHER" id="PTHR32120">
    <property type="entry name" value="SMALL RIBOSOMAL SUBUNIT BIOGENESIS GTPASE RSGA"/>
    <property type="match status" value="1"/>
</dbReference>
<keyword evidence="8 10" id="KW-0694">RNA-binding</keyword>
<evidence type="ECO:0000256" key="5">
    <source>
        <dbReference type="ARBA" id="ARBA00022741"/>
    </source>
</evidence>
<evidence type="ECO:0000256" key="8">
    <source>
        <dbReference type="ARBA" id="ARBA00022884"/>
    </source>
</evidence>
<evidence type="ECO:0000256" key="1">
    <source>
        <dbReference type="ARBA" id="ARBA00022490"/>
    </source>
</evidence>
<keyword evidence="1 10" id="KW-0963">Cytoplasm</keyword>
<feature type="binding site" evidence="10">
    <location>
        <position position="266"/>
    </location>
    <ligand>
        <name>Zn(2+)</name>
        <dbReference type="ChEBI" id="CHEBI:29105"/>
    </ligand>
</feature>
<keyword evidence="2 10" id="KW-0690">Ribosome biogenesis</keyword>
<dbReference type="Gene3D" id="3.40.50.300">
    <property type="entry name" value="P-loop containing nucleotide triphosphate hydrolases"/>
    <property type="match status" value="1"/>
</dbReference>
<keyword evidence="9 10" id="KW-0342">GTP-binding</keyword>
<gene>
    <name evidence="10 13" type="primary">rsgA</name>
    <name evidence="13" type="ORF">F8C67_05105</name>
</gene>
<dbReference type="PROSITE" id="PS51721">
    <property type="entry name" value="G_CP"/>
    <property type="match status" value="1"/>
</dbReference>
<dbReference type="GO" id="GO:0019843">
    <property type="term" value="F:rRNA binding"/>
    <property type="evidence" value="ECO:0007669"/>
    <property type="project" value="UniProtKB-KW"/>
</dbReference>
<dbReference type="GO" id="GO:0005737">
    <property type="term" value="C:cytoplasm"/>
    <property type="evidence" value="ECO:0007669"/>
    <property type="project" value="UniProtKB-SubCell"/>
</dbReference>
<proteinExistence type="inferred from homology"/>
<evidence type="ECO:0000256" key="3">
    <source>
        <dbReference type="ARBA" id="ARBA00022723"/>
    </source>
</evidence>
<keyword evidence="5 10" id="KW-0547">Nucleotide-binding</keyword>
<evidence type="ECO:0000313" key="13">
    <source>
        <dbReference type="EMBL" id="KAB2814061.1"/>
    </source>
</evidence>
<comment type="subcellular location">
    <subcellularLocation>
        <location evidence="10">Cytoplasm</location>
    </subcellularLocation>
</comment>
<dbReference type="GO" id="GO:0003924">
    <property type="term" value="F:GTPase activity"/>
    <property type="evidence" value="ECO:0007669"/>
    <property type="project" value="UniProtKB-UniRule"/>
</dbReference>
<dbReference type="InterPro" id="IPR027417">
    <property type="entry name" value="P-loop_NTPase"/>
</dbReference>
<dbReference type="CDD" id="cd04466">
    <property type="entry name" value="S1_YloQ_GTPase"/>
    <property type="match status" value="1"/>
</dbReference>
<evidence type="ECO:0000256" key="2">
    <source>
        <dbReference type="ARBA" id="ARBA00022517"/>
    </source>
</evidence>
<dbReference type="SUPFAM" id="SSF52540">
    <property type="entry name" value="P-loop containing nucleoside triphosphate hydrolases"/>
    <property type="match status" value="1"/>
</dbReference>
<dbReference type="SUPFAM" id="SSF50249">
    <property type="entry name" value="Nucleic acid-binding proteins"/>
    <property type="match status" value="1"/>
</dbReference>
<feature type="binding site" evidence="10">
    <location>
        <position position="268"/>
    </location>
    <ligand>
        <name>Zn(2+)</name>
        <dbReference type="ChEBI" id="CHEBI:29105"/>
    </ligand>
</feature>
<feature type="binding site" evidence="10">
    <location>
        <position position="261"/>
    </location>
    <ligand>
        <name>Zn(2+)</name>
        <dbReference type="ChEBI" id="CHEBI:29105"/>
    </ligand>
</feature>
<comment type="caution">
    <text evidence="13">The sequence shown here is derived from an EMBL/GenBank/DDBJ whole genome shotgun (WGS) entry which is preliminary data.</text>
</comment>
<evidence type="ECO:0000256" key="4">
    <source>
        <dbReference type="ARBA" id="ARBA00022730"/>
    </source>
</evidence>
<dbReference type="InterPro" id="IPR031944">
    <property type="entry name" value="RsgA_N"/>
</dbReference>
<dbReference type="Gene3D" id="1.10.40.50">
    <property type="entry name" value="Probable gtpase engc, domain 3"/>
    <property type="match status" value="1"/>
</dbReference>
<dbReference type="GO" id="GO:0005525">
    <property type="term" value="F:GTP binding"/>
    <property type="evidence" value="ECO:0007669"/>
    <property type="project" value="UniProtKB-UniRule"/>
</dbReference>
<dbReference type="RefSeq" id="WP_151666729.1">
    <property type="nucleotide sequence ID" value="NZ_WBVO01000002.1"/>
</dbReference>
<dbReference type="AlphaFoldDB" id="A0A6N6RL93"/>
<dbReference type="Pfam" id="PF16745">
    <property type="entry name" value="RsgA_N"/>
    <property type="match status" value="1"/>
</dbReference>
<keyword evidence="4 10" id="KW-0699">rRNA-binding</keyword>
<organism evidence="13 14">
    <name type="scientific">Phaeocystidibacter luteus</name>
    <dbReference type="NCBI Taxonomy" id="911197"/>
    <lineage>
        <taxon>Bacteria</taxon>
        <taxon>Pseudomonadati</taxon>
        <taxon>Bacteroidota</taxon>
        <taxon>Flavobacteriia</taxon>
        <taxon>Flavobacteriales</taxon>
        <taxon>Phaeocystidibacteraceae</taxon>
        <taxon>Phaeocystidibacter</taxon>
    </lineage>
</organism>
<dbReference type="OrthoDB" id="9809485at2"/>
<evidence type="ECO:0000256" key="7">
    <source>
        <dbReference type="ARBA" id="ARBA00022833"/>
    </source>
</evidence>
<keyword evidence="14" id="KW-1185">Reference proteome</keyword>
<evidence type="ECO:0000256" key="6">
    <source>
        <dbReference type="ARBA" id="ARBA00022801"/>
    </source>
</evidence>
<comment type="subunit">
    <text evidence="10">Monomer. Associates with 30S ribosomal subunit, binds 16S rRNA.</text>
</comment>
<dbReference type="InterPro" id="IPR004881">
    <property type="entry name" value="Ribosome_biogen_GTPase_RsgA"/>
</dbReference>
<feature type="domain" description="CP-type G" evidence="12">
    <location>
        <begin position="76"/>
        <end position="237"/>
    </location>
</feature>
<feature type="domain" description="EngC GTPase" evidence="11">
    <location>
        <begin position="85"/>
        <end position="235"/>
    </location>
</feature>
<name>A0A6N6RL93_9FLAO</name>
<dbReference type="InterPro" id="IPR012340">
    <property type="entry name" value="NA-bd_OB-fold"/>
</dbReference>
<keyword evidence="7 10" id="KW-0862">Zinc</keyword>
<feature type="binding site" evidence="10">
    <location>
        <begin position="179"/>
        <end position="187"/>
    </location>
    <ligand>
        <name>GTP</name>
        <dbReference type="ChEBI" id="CHEBI:37565"/>
    </ligand>
</feature>
<dbReference type="InterPro" id="IPR030378">
    <property type="entry name" value="G_CP_dom"/>
</dbReference>
<keyword evidence="3 10" id="KW-0479">Metal-binding</keyword>
<accession>A0A6N6RL93</accession>
<dbReference type="EC" id="3.6.1.-" evidence="10"/>
<dbReference type="Pfam" id="PF03193">
    <property type="entry name" value="RsgA_GTPase"/>
    <property type="match status" value="1"/>
</dbReference>
<evidence type="ECO:0000313" key="14">
    <source>
        <dbReference type="Proteomes" id="UP000468650"/>
    </source>
</evidence>
<dbReference type="Proteomes" id="UP000468650">
    <property type="component" value="Unassembled WGS sequence"/>
</dbReference>
<protein>
    <recommendedName>
        <fullName evidence="10">Small ribosomal subunit biogenesis GTPase RsgA</fullName>
        <ecNumber evidence="10">3.6.1.-</ecNumber>
    </recommendedName>
</protein>
<reference evidence="13 14" key="1">
    <citation type="submission" date="2019-09" db="EMBL/GenBank/DDBJ databases">
        <title>Genomes of family Cryomorphaceae.</title>
        <authorList>
            <person name="Bowman J.P."/>
        </authorList>
    </citation>
    <scope>NUCLEOTIDE SEQUENCE [LARGE SCALE GENOMIC DNA]</scope>
    <source>
        <strain evidence="13 14">LMG 25704</strain>
    </source>
</reference>
<evidence type="ECO:0000256" key="9">
    <source>
        <dbReference type="ARBA" id="ARBA00023134"/>
    </source>
</evidence>
<evidence type="ECO:0000259" key="11">
    <source>
        <dbReference type="PROSITE" id="PS50936"/>
    </source>
</evidence>
<evidence type="ECO:0000256" key="10">
    <source>
        <dbReference type="HAMAP-Rule" id="MF_01820"/>
    </source>
</evidence>
<dbReference type="CDD" id="cd01854">
    <property type="entry name" value="YjeQ_EngC"/>
    <property type="match status" value="1"/>
</dbReference>
<dbReference type="GO" id="GO:0046872">
    <property type="term" value="F:metal ion binding"/>
    <property type="evidence" value="ECO:0007669"/>
    <property type="project" value="UniProtKB-KW"/>
</dbReference>
<comment type="cofactor">
    <cofactor evidence="10">
        <name>Zn(2+)</name>
        <dbReference type="ChEBI" id="CHEBI:29105"/>
    </cofactor>
    <text evidence="10">Binds 1 zinc ion per subunit.</text>
</comment>
<dbReference type="EMBL" id="WBVO01000002">
    <property type="protein sequence ID" value="KAB2814061.1"/>
    <property type="molecule type" value="Genomic_DNA"/>
</dbReference>
<dbReference type="GO" id="GO:0042274">
    <property type="term" value="P:ribosomal small subunit biogenesis"/>
    <property type="evidence" value="ECO:0007669"/>
    <property type="project" value="UniProtKB-UniRule"/>
</dbReference>
<feature type="binding site" evidence="10">
    <location>
        <begin position="125"/>
        <end position="128"/>
    </location>
    <ligand>
        <name>GTP</name>
        <dbReference type="ChEBI" id="CHEBI:37565"/>
    </ligand>
</feature>
<dbReference type="PROSITE" id="PS50936">
    <property type="entry name" value="ENGC_GTPASE"/>
    <property type="match status" value="1"/>
</dbReference>
<feature type="binding site" evidence="10">
    <location>
        <position position="274"/>
    </location>
    <ligand>
        <name>Zn(2+)</name>
        <dbReference type="ChEBI" id="CHEBI:29105"/>
    </ligand>
</feature>
<dbReference type="PANTHER" id="PTHR32120:SF11">
    <property type="entry name" value="SMALL RIBOSOMAL SUBUNIT BIOGENESIS GTPASE RSGA 1, MITOCHONDRIAL-RELATED"/>
    <property type="match status" value="1"/>
</dbReference>
<dbReference type="HAMAP" id="MF_01820">
    <property type="entry name" value="GTPase_RsgA"/>
    <property type="match status" value="1"/>
</dbReference>
<comment type="function">
    <text evidence="10">One of several proteins that assist in the late maturation steps of the functional core of the 30S ribosomal subunit. Helps release RbfA from mature subunits. May play a role in the assembly of ribosomal proteins into the subunit. Circularly permuted GTPase that catalyzes slow GTP hydrolysis, GTPase activity is stimulated by the 30S ribosomal subunit.</text>
</comment>
<evidence type="ECO:0000259" key="12">
    <source>
        <dbReference type="PROSITE" id="PS51721"/>
    </source>
</evidence>
<keyword evidence="6 10" id="KW-0378">Hydrolase</keyword>
<dbReference type="NCBIfam" id="TIGR00157">
    <property type="entry name" value="ribosome small subunit-dependent GTPase A"/>
    <property type="match status" value="1"/>
</dbReference>